<organism evidence="1 2">
    <name type="scientific">Linderina macrospora</name>
    <dbReference type="NCBI Taxonomy" id="4868"/>
    <lineage>
        <taxon>Eukaryota</taxon>
        <taxon>Fungi</taxon>
        <taxon>Fungi incertae sedis</taxon>
        <taxon>Zoopagomycota</taxon>
        <taxon>Kickxellomycotina</taxon>
        <taxon>Kickxellomycetes</taxon>
        <taxon>Kickxellales</taxon>
        <taxon>Kickxellaceae</taxon>
        <taxon>Linderina</taxon>
    </lineage>
</organism>
<evidence type="ECO:0000313" key="1">
    <source>
        <dbReference type="EMBL" id="KAJ1948409.1"/>
    </source>
</evidence>
<gene>
    <name evidence="1" type="ORF">FBU59_001610</name>
</gene>
<comment type="caution">
    <text evidence="1">The sequence shown here is derived from an EMBL/GenBank/DDBJ whole genome shotgun (WGS) entry which is preliminary data.</text>
</comment>
<proteinExistence type="predicted"/>
<reference evidence="1" key="1">
    <citation type="submission" date="2022-07" db="EMBL/GenBank/DDBJ databases">
        <title>Phylogenomic reconstructions and comparative analyses of Kickxellomycotina fungi.</title>
        <authorList>
            <person name="Reynolds N.K."/>
            <person name="Stajich J.E."/>
            <person name="Barry K."/>
            <person name="Grigoriev I.V."/>
            <person name="Crous P."/>
            <person name="Smith M.E."/>
        </authorList>
    </citation>
    <scope>NUCLEOTIDE SEQUENCE</scope>
    <source>
        <strain evidence="1">NRRL 5244</strain>
    </source>
</reference>
<dbReference type="Proteomes" id="UP001150603">
    <property type="component" value="Unassembled WGS sequence"/>
</dbReference>
<accession>A0ACC1JDR0</accession>
<sequence length="277" mass="30980">MGIETEPPVAYNKAHLALRLHTLDHQRVVGSRIGGLPLILALRATMFAYALFVWIYSLARDSGAGTGNVHFAYFTNLCYTGLVAYLAVSLYHTTRALQTRTTGSFSDMWPTLQLLHWLLYASVAVFSIIVTCVYWGLLYPSAHNMGVRDKWINVSVHAMNTVFFLLDTVVGGMAFTSHWSHPCILAAVGFLYIMLAYLNEAINGFFTYSFLNYKQKKGVEAAYVFGLLAGLFILYYLIWALQLLLDRVLPVKNHCAKAASPGEYQQVECSSPPTERV</sequence>
<name>A0ACC1JDR0_9FUNG</name>
<dbReference type="EMBL" id="JANBPW010000745">
    <property type="protein sequence ID" value="KAJ1948409.1"/>
    <property type="molecule type" value="Genomic_DNA"/>
</dbReference>
<keyword evidence="2" id="KW-1185">Reference proteome</keyword>
<evidence type="ECO:0000313" key="2">
    <source>
        <dbReference type="Proteomes" id="UP001150603"/>
    </source>
</evidence>
<protein>
    <submittedName>
        <fullName evidence="1">Uncharacterized protein</fullName>
    </submittedName>
</protein>